<dbReference type="AlphaFoldDB" id="A0A7X0UAH6"/>
<comment type="caution">
    <text evidence="3">The sequence shown here is derived from an EMBL/GenBank/DDBJ whole genome shotgun (WGS) entry which is preliminary data.</text>
</comment>
<keyword evidence="4" id="KW-1185">Reference proteome</keyword>
<gene>
    <name evidence="3" type="ORF">HNP48_003949</name>
</gene>
<dbReference type="SUPFAM" id="SSF51126">
    <property type="entry name" value="Pectin lyase-like"/>
    <property type="match status" value="1"/>
</dbReference>
<proteinExistence type="predicted"/>
<feature type="region of interest" description="Disordered" evidence="1">
    <location>
        <begin position="616"/>
        <end position="655"/>
    </location>
</feature>
<accession>A0A7X0UAH6</accession>
<evidence type="ECO:0000313" key="4">
    <source>
        <dbReference type="Proteomes" id="UP000575083"/>
    </source>
</evidence>
<evidence type="ECO:0000313" key="3">
    <source>
        <dbReference type="EMBL" id="MBB6561256.1"/>
    </source>
</evidence>
<feature type="signal peptide" evidence="2">
    <location>
        <begin position="1"/>
        <end position="25"/>
    </location>
</feature>
<dbReference type="Proteomes" id="UP000575083">
    <property type="component" value="Unassembled WGS sequence"/>
</dbReference>
<dbReference type="InterPro" id="IPR012334">
    <property type="entry name" value="Pectin_lyas_fold"/>
</dbReference>
<evidence type="ECO:0000256" key="2">
    <source>
        <dbReference type="SAM" id="SignalP"/>
    </source>
</evidence>
<organism evidence="3 4">
    <name type="scientific">Acidovorax soli</name>
    <dbReference type="NCBI Taxonomy" id="592050"/>
    <lineage>
        <taxon>Bacteria</taxon>
        <taxon>Pseudomonadati</taxon>
        <taxon>Pseudomonadota</taxon>
        <taxon>Betaproteobacteria</taxon>
        <taxon>Burkholderiales</taxon>
        <taxon>Comamonadaceae</taxon>
        <taxon>Acidovorax</taxon>
    </lineage>
</organism>
<evidence type="ECO:0000256" key="1">
    <source>
        <dbReference type="SAM" id="MobiDB-lite"/>
    </source>
</evidence>
<dbReference type="RefSeq" id="WP_184860627.1">
    <property type="nucleotide sequence ID" value="NZ_JACHLK010000008.1"/>
</dbReference>
<protein>
    <recommendedName>
        <fullName evidence="5">Right handed beta helix region</fullName>
    </recommendedName>
</protein>
<keyword evidence="2" id="KW-0732">Signal</keyword>
<dbReference type="EMBL" id="JACHLK010000008">
    <property type="protein sequence ID" value="MBB6561256.1"/>
    <property type="molecule type" value="Genomic_DNA"/>
</dbReference>
<sequence>MHHLLRRFAASLLAGLLGAAAPAMAADTASFEPATSTLRLPTLQLDAGDRYRDVVVRLLDPGQLRVDDPSVGAELQYLTTGSVLRLPQVVIGTATYPKVSLTRPGLELLSVGGLLPPPSAADASVPGAVSTPFPTLENISVEWAFTGDANRNAVVGVRYRVQGSSAWLAGMPLRRIHNETSDQGRTWPLRHSGSLFDLAPGTSYEIELTLTDPDGGSTVRTTTATTRSVPMPAPGAVVKPATPATLAAVLAAANAGDIVELGAGRYSSFSVGRSGAPGRPLVIRGTPGAVVEGEISVFNQRHVMLTELALNGRVRFNGTNDFSMTRSTVNATAALGGHGIITFTRAENAYIADNTVTGTVVWSEAALGVSGGNAGEGILVTGPGHVIAHNRVARFRDNISLLEDGEAVDQYSIDILNNDLSEAADDGVEADFCMHNCRILRNRLTNVFIALSSQPGLGGPTYFVRNVVYNAVHVAFKLYRSSYGDVLLHNTVVKNGDALGIYAGATVGRLYARNNLFIGGPGGTYGGYSSGTGRVLSIADLDVNSADLDYDAYGSNAGSFTGRWGATSFASLTELRARTTERAAVQVGMDSFAAAPVFPGAPLTLYNVPDLRLQPGSPAVDAGQRIPNINQGHQGSAPDAGAYEQGQALPVYGPR</sequence>
<dbReference type="Gene3D" id="2.160.20.10">
    <property type="entry name" value="Single-stranded right-handed beta-helix, Pectin lyase-like"/>
    <property type="match status" value="1"/>
</dbReference>
<dbReference type="InterPro" id="IPR011050">
    <property type="entry name" value="Pectin_lyase_fold/virulence"/>
</dbReference>
<reference evidence="3 4" key="1">
    <citation type="submission" date="2020-08" db="EMBL/GenBank/DDBJ databases">
        <title>Functional genomics of gut bacteria from endangered species of beetles.</title>
        <authorList>
            <person name="Carlos-Shanley C."/>
        </authorList>
    </citation>
    <scope>NUCLEOTIDE SEQUENCE [LARGE SCALE GENOMIC DNA]</scope>
    <source>
        <strain evidence="3 4">S00198</strain>
    </source>
</reference>
<feature type="chain" id="PRO_5030849707" description="Right handed beta helix region" evidence="2">
    <location>
        <begin position="26"/>
        <end position="655"/>
    </location>
</feature>
<name>A0A7X0UAH6_9BURK</name>
<evidence type="ECO:0008006" key="5">
    <source>
        <dbReference type="Google" id="ProtNLM"/>
    </source>
</evidence>